<evidence type="ECO:0000256" key="1">
    <source>
        <dbReference type="ARBA" id="ARBA00004141"/>
    </source>
</evidence>
<dbReference type="STRING" id="267748.MMOB1330"/>
<comment type="subcellular location">
    <subcellularLocation>
        <location evidence="1">Membrane</location>
        <topology evidence="1">Multi-pass membrane protein</topology>
    </subcellularLocation>
</comment>
<dbReference type="RefSeq" id="WP_011264653.1">
    <property type="nucleotide sequence ID" value="NC_006908.1"/>
</dbReference>
<keyword evidence="7" id="KW-0407">Ion channel</keyword>
<evidence type="ECO:0000313" key="11">
    <source>
        <dbReference type="Proteomes" id="UP000009072"/>
    </source>
</evidence>
<dbReference type="Pfam" id="PF07885">
    <property type="entry name" value="Ion_trans_2"/>
    <property type="match status" value="1"/>
</dbReference>
<evidence type="ECO:0000256" key="7">
    <source>
        <dbReference type="ARBA" id="ARBA00023303"/>
    </source>
</evidence>
<dbReference type="OrthoDB" id="9781411at2"/>
<reference evidence="10 11" key="1">
    <citation type="journal article" date="2004" name="Genome Res.">
        <title>The complete genome and proteome of Mycoplasma mobile.</title>
        <authorList>
            <person name="Jaffe J.D."/>
            <person name="Stange-Thomann N."/>
            <person name="Smith C."/>
            <person name="DeCaprio D."/>
            <person name="Fisher S."/>
            <person name="Butler J."/>
            <person name="Calvo S."/>
            <person name="Elkins T."/>
            <person name="FitzGerald M.G."/>
            <person name="Hafez N."/>
            <person name="Kodira C.D."/>
            <person name="Major J."/>
            <person name="Wang S."/>
            <person name="Wilkinson J."/>
            <person name="Nicol R."/>
            <person name="Nusbaum C."/>
            <person name="Birren B."/>
            <person name="Berg H.C."/>
            <person name="Church G.M."/>
        </authorList>
    </citation>
    <scope>NUCLEOTIDE SEQUENCE [LARGE SCALE GENOMIC DNA]</scope>
    <source>
        <strain evidence="11">ATCC 43663 / 163K / NCTC 11711</strain>
    </source>
</reference>
<sequence length="357" mass="40512">MKNIFKIINYEKNLELWKILNYIAVSDSDDSYIRSKNVKFAKILKLLYLILVITIIFISFIPLFSATKDGQNLFPISLSITINYVLFSILIIDYFFRWITFPLRVENKKYSLLFFPFTGVSIVMFFALLPSLIIIISPSITSNANSAFFLAFSQIVNSLVFLRLGRLILFLNVLTPFTSIKNVFVKQRVLLFNVFIFLIIISVLFALIIFQAELVENAKITNFWDAFYFTIVSLTTIGFGDISPVTPLGQAMVVILALIGVAIFTIPAGIIAGGFLQELQNNEAFQKQNEKSKESQKGVLLQKIIAGSAKALINVSKKTSRPIKKNSLLFSKKSRKEDEIINEILSAKKKNKNKERI</sequence>
<name>Q6KIF7_MYCM1</name>
<dbReference type="KEGG" id="mmo:MMOB1330"/>
<dbReference type="EMBL" id="AE017308">
    <property type="protein sequence ID" value="AAT27619.1"/>
    <property type="molecule type" value="Genomic_DNA"/>
</dbReference>
<evidence type="ECO:0000259" key="9">
    <source>
        <dbReference type="Pfam" id="PF07885"/>
    </source>
</evidence>
<feature type="domain" description="Potassium channel" evidence="9">
    <location>
        <begin position="199"/>
        <end position="271"/>
    </location>
</feature>
<dbReference type="InterPro" id="IPR013099">
    <property type="entry name" value="K_chnl_dom"/>
</dbReference>
<organism evidence="10 11">
    <name type="scientific">Mycoplasma mobile (strain ATCC 43663 / 163K / NCTC 11711)</name>
    <name type="common">Mesomycoplasma mobile</name>
    <dbReference type="NCBI Taxonomy" id="267748"/>
    <lineage>
        <taxon>Bacteria</taxon>
        <taxon>Bacillati</taxon>
        <taxon>Mycoplasmatota</taxon>
        <taxon>Mycoplasmoidales</taxon>
        <taxon>Metamycoplasmataceae</taxon>
        <taxon>Mesomycoplasma</taxon>
    </lineage>
</organism>
<dbReference type="Gene3D" id="1.10.287.70">
    <property type="match status" value="1"/>
</dbReference>
<dbReference type="PANTHER" id="PTHR11537">
    <property type="entry name" value="VOLTAGE-GATED POTASSIUM CHANNEL"/>
    <property type="match status" value="1"/>
</dbReference>
<feature type="transmembrane region" description="Helical" evidence="8">
    <location>
        <begin position="148"/>
        <end position="169"/>
    </location>
</feature>
<evidence type="ECO:0000256" key="2">
    <source>
        <dbReference type="ARBA" id="ARBA00022448"/>
    </source>
</evidence>
<proteinExistence type="predicted"/>
<keyword evidence="6 8" id="KW-0472">Membrane</keyword>
<keyword evidence="5" id="KW-0406">Ion transport</keyword>
<dbReference type="GO" id="GO:0005249">
    <property type="term" value="F:voltage-gated potassium channel activity"/>
    <property type="evidence" value="ECO:0007669"/>
    <property type="project" value="InterPro"/>
</dbReference>
<evidence type="ECO:0000313" key="10">
    <source>
        <dbReference type="EMBL" id="AAT27619.1"/>
    </source>
</evidence>
<dbReference type="HOGENOM" id="CLU_066415_0_0_14"/>
<gene>
    <name evidence="10" type="ordered locus">MMOB1330</name>
</gene>
<feature type="transmembrane region" description="Helical" evidence="8">
    <location>
        <begin position="76"/>
        <end position="100"/>
    </location>
</feature>
<accession>Q6KIF7</accession>
<feature type="transmembrane region" description="Helical" evidence="8">
    <location>
        <begin position="46"/>
        <end position="64"/>
    </location>
</feature>
<feature type="transmembrane region" description="Helical" evidence="8">
    <location>
        <begin position="190"/>
        <end position="210"/>
    </location>
</feature>
<evidence type="ECO:0000256" key="5">
    <source>
        <dbReference type="ARBA" id="ARBA00023065"/>
    </source>
</evidence>
<keyword evidence="2" id="KW-0813">Transport</keyword>
<dbReference type="InterPro" id="IPR028325">
    <property type="entry name" value="VG_K_chnl"/>
</dbReference>
<dbReference type="SUPFAM" id="SSF81324">
    <property type="entry name" value="Voltage-gated potassium channels"/>
    <property type="match status" value="1"/>
</dbReference>
<protein>
    <submittedName>
        <fullName evidence="10">Putative K+ ion channel membrane protein</fullName>
    </submittedName>
</protein>
<keyword evidence="4 8" id="KW-1133">Transmembrane helix</keyword>
<feature type="transmembrane region" description="Helical" evidence="8">
    <location>
        <begin position="112"/>
        <end position="136"/>
    </location>
</feature>
<evidence type="ECO:0000256" key="6">
    <source>
        <dbReference type="ARBA" id="ARBA00023136"/>
    </source>
</evidence>
<dbReference type="PRINTS" id="PR00169">
    <property type="entry name" value="KCHANNEL"/>
</dbReference>
<feature type="transmembrane region" description="Helical" evidence="8">
    <location>
        <begin position="222"/>
        <end position="240"/>
    </location>
</feature>
<dbReference type="AlphaFoldDB" id="Q6KIF7"/>
<dbReference type="Proteomes" id="UP000009072">
    <property type="component" value="Chromosome"/>
</dbReference>
<keyword evidence="3 8" id="KW-0812">Transmembrane</keyword>
<keyword evidence="11" id="KW-1185">Reference proteome</keyword>
<dbReference type="GO" id="GO:0001508">
    <property type="term" value="P:action potential"/>
    <property type="evidence" value="ECO:0007669"/>
    <property type="project" value="TreeGrafter"/>
</dbReference>
<feature type="transmembrane region" description="Helical" evidence="8">
    <location>
        <begin position="252"/>
        <end position="276"/>
    </location>
</feature>
<evidence type="ECO:0000256" key="8">
    <source>
        <dbReference type="SAM" id="Phobius"/>
    </source>
</evidence>
<evidence type="ECO:0000256" key="3">
    <source>
        <dbReference type="ARBA" id="ARBA00022692"/>
    </source>
</evidence>
<dbReference type="eggNOG" id="COG0664">
    <property type="taxonomic scope" value="Bacteria"/>
</dbReference>
<evidence type="ECO:0000256" key="4">
    <source>
        <dbReference type="ARBA" id="ARBA00022989"/>
    </source>
</evidence>
<dbReference type="PANTHER" id="PTHR11537:SF254">
    <property type="entry name" value="POTASSIUM VOLTAGE-GATED CHANNEL PROTEIN SHAB"/>
    <property type="match status" value="1"/>
</dbReference>
<dbReference type="GO" id="GO:0008076">
    <property type="term" value="C:voltage-gated potassium channel complex"/>
    <property type="evidence" value="ECO:0007669"/>
    <property type="project" value="InterPro"/>
</dbReference>